<feature type="binding site" evidence="5">
    <location>
        <position position="90"/>
    </location>
    <ligand>
        <name>FAD</name>
        <dbReference type="ChEBI" id="CHEBI:57692"/>
    </ligand>
</feature>
<dbReference type="HOGENOM" id="CLU_031864_5_5_5"/>
<dbReference type="InterPro" id="IPR022890">
    <property type="entry name" value="Fd--NADP_Rdtase_type_2"/>
</dbReference>
<keyword evidence="8" id="KW-1185">Reference proteome</keyword>
<dbReference type="Gene3D" id="3.50.50.60">
    <property type="entry name" value="FAD/NAD(P)-binding domain"/>
    <property type="match status" value="2"/>
</dbReference>
<keyword evidence="3 5" id="KW-0521">NADP</keyword>
<evidence type="ECO:0000313" key="8">
    <source>
        <dbReference type="Proteomes" id="UP000009286"/>
    </source>
</evidence>
<feature type="binding site" evidence="5">
    <location>
        <position position="50"/>
    </location>
    <ligand>
        <name>FAD</name>
        <dbReference type="ChEBI" id="CHEBI:57692"/>
    </ligand>
</feature>
<feature type="binding site" evidence="5">
    <location>
        <position position="331"/>
    </location>
    <ligand>
        <name>FAD</name>
        <dbReference type="ChEBI" id="CHEBI:57692"/>
    </ligand>
</feature>
<sequence length="349" mass="38127">MENQSVRTDVVIIGAGPVGLFAVFELGLLDMKAHLVDILDKPGGQCAELYPEKPIYDIPAWPVITGQDLTDRLMEQIAPFKPTFHLGQMAEALERTDDGFWRLTTDIGTVIEAKVVVIAAGGGSFVPKKPSIPGLEAFEGTSVFYAVREMEKFRGKKIVIAGGGDSALDWTINLQPLAKSMHLVHRRDDFRAAPDSVNKMRALVADNKMALDIAAITGLEGENGILRAVHMNSAERGDYVVEADTLLAFYGLTMKLGPIADFGLHLHENLVPVDTEKFETSTPGIFAIGDINYYPGKLKLILSGFHEGALMAQAAFRYVFPDKKLRFQYTTSSSALQDKLGVRESKDAA</sequence>
<dbReference type="GO" id="GO:0050661">
    <property type="term" value="F:NADP binding"/>
    <property type="evidence" value="ECO:0007669"/>
    <property type="project" value="UniProtKB-UniRule"/>
</dbReference>
<gene>
    <name evidence="7" type="ordered locus">MICA_362</name>
</gene>
<dbReference type="Pfam" id="PF07992">
    <property type="entry name" value="Pyr_redox_2"/>
    <property type="match status" value="1"/>
</dbReference>
<dbReference type="PANTHER" id="PTHR48105">
    <property type="entry name" value="THIOREDOXIN REDUCTASE 1-RELATED-RELATED"/>
    <property type="match status" value="1"/>
</dbReference>
<comment type="subunit">
    <text evidence="5">Homodimer.</text>
</comment>
<evidence type="ECO:0000256" key="3">
    <source>
        <dbReference type="ARBA" id="ARBA00022857"/>
    </source>
</evidence>
<comment type="caution">
    <text evidence="5">Lacks conserved residue(s) required for the propagation of feature annotation.</text>
</comment>
<evidence type="ECO:0000256" key="4">
    <source>
        <dbReference type="ARBA" id="ARBA00023002"/>
    </source>
</evidence>
<dbReference type="GO" id="GO:0004324">
    <property type="term" value="F:ferredoxin-NADP+ reductase activity"/>
    <property type="evidence" value="ECO:0007669"/>
    <property type="project" value="UniProtKB-UniRule"/>
</dbReference>
<dbReference type="PRINTS" id="PR00469">
    <property type="entry name" value="PNDRDTASEII"/>
</dbReference>
<feature type="binding site" evidence="5">
    <location>
        <position position="45"/>
    </location>
    <ligand>
        <name>FAD</name>
        <dbReference type="ChEBI" id="CHEBI:57692"/>
    </ligand>
</feature>
<evidence type="ECO:0000256" key="2">
    <source>
        <dbReference type="ARBA" id="ARBA00022827"/>
    </source>
</evidence>
<dbReference type="AlphaFoldDB" id="G2KR55"/>
<dbReference type="RefSeq" id="WP_014101930.1">
    <property type="nucleotide sequence ID" value="NC_016026.1"/>
</dbReference>
<dbReference type="STRING" id="856793.MICA_362"/>
<feature type="binding site" evidence="5">
    <location>
        <position position="125"/>
    </location>
    <ligand>
        <name>FAD</name>
        <dbReference type="ChEBI" id="CHEBI:57692"/>
    </ligand>
</feature>
<evidence type="ECO:0000313" key="7">
    <source>
        <dbReference type="EMBL" id="AEP08707.1"/>
    </source>
</evidence>
<reference evidence="7 8" key="1">
    <citation type="journal article" date="2011" name="BMC Genomics">
        <title>Genomic insights into an obligate epibiotic bacterial predator: Micavibrio aeruginosavorus ARL-13.</title>
        <authorList>
            <person name="Wang Z."/>
            <person name="Kadouri D."/>
            <person name="Wu M."/>
        </authorList>
    </citation>
    <scope>NUCLEOTIDE SEQUENCE [LARGE SCALE GENOMIC DNA]</scope>
    <source>
        <strain evidence="7 8">ARL-13</strain>
    </source>
</reference>
<feature type="binding site" evidence="5">
    <location>
        <position position="37"/>
    </location>
    <ligand>
        <name>FAD</name>
        <dbReference type="ChEBI" id="CHEBI:57692"/>
    </ligand>
</feature>
<keyword evidence="1 5" id="KW-0285">Flavoprotein</keyword>
<comment type="similarity">
    <text evidence="5">Belongs to the ferredoxin--NADP reductase type 2 family.</text>
</comment>
<dbReference type="OrthoDB" id="9806179at2"/>
<evidence type="ECO:0000256" key="1">
    <source>
        <dbReference type="ARBA" id="ARBA00022630"/>
    </source>
</evidence>
<feature type="binding site" evidence="5">
    <location>
        <position position="290"/>
    </location>
    <ligand>
        <name>FAD</name>
        <dbReference type="ChEBI" id="CHEBI:57692"/>
    </ligand>
</feature>
<evidence type="ECO:0000256" key="5">
    <source>
        <dbReference type="HAMAP-Rule" id="MF_01685"/>
    </source>
</evidence>
<dbReference type="eggNOG" id="COG0492">
    <property type="taxonomic scope" value="Bacteria"/>
</dbReference>
<proteinExistence type="inferred from homology"/>
<keyword evidence="4 5" id="KW-0560">Oxidoreductase</keyword>
<organism evidence="7 8">
    <name type="scientific">Micavibrio aeruginosavorus (strain ARL-13)</name>
    <dbReference type="NCBI Taxonomy" id="856793"/>
    <lineage>
        <taxon>Bacteria</taxon>
        <taxon>Pseudomonadati</taxon>
        <taxon>Bdellovibrionota</taxon>
        <taxon>Bdellovibrionia</taxon>
        <taxon>Bdellovibrionales</taxon>
        <taxon>Pseudobdellovibrionaceae</taxon>
        <taxon>Micavibrio</taxon>
    </lineage>
</organism>
<dbReference type="EC" id="1.18.1.2" evidence="5"/>
<dbReference type="HAMAP" id="MF_01685">
    <property type="entry name" value="FENR2"/>
    <property type="match status" value="1"/>
</dbReference>
<comment type="catalytic activity">
    <reaction evidence="5">
        <text>2 reduced [2Fe-2S]-[ferredoxin] + NADP(+) + H(+) = 2 oxidized [2Fe-2S]-[ferredoxin] + NADPH</text>
        <dbReference type="Rhea" id="RHEA:20125"/>
        <dbReference type="Rhea" id="RHEA-COMP:10000"/>
        <dbReference type="Rhea" id="RHEA-COMP:10001"/>
        <dbReference type="ChEBI" id="CHEBI:15378"/>
        <dbReference type="ChEBI" id="CHEBI:33737"/>
        <dbReference type="ChEBI" id="CHEBI:33738"/>
        <dbReference type="ChEBI" id="CHEBI:57783"/>
        <dbReference type="ChEBI" id="CHEBI:58349"/>
        <dbReference type="EC" id="1.18.1.2"/>
    </reaction>
</comment>
<dbReference type="InterPro" id="IPR023753">
    <property type="entry name" value="FAD/NAD-binding_dom"/>
</dbReference>
<name>G2KR55_MICAA</name>
<keyword evidence="2 5" id="KW-0274">FAD</keyword>
<comment type="cofactor">
    <cofactor evidence="5">
        <name>FAD</name>
        <dbReference type="ChEBI" id="CHEBI:57692"/>
    </cofactor>
    <text evidence="5">Binds 1 FAD per subunit.</text>
</comment>
<protein>
    <recommendedName>
        <fullName evidence="5">Ferredoxin--NADP reductase</fullName>
        <shortName evidence="5">FNR</shortName>
        <shortName evidence="5">Fd-NADP(+) reductase</shortName>
        <ecNumber evidence="5">1.18.1.2</ecNumber>
    </recommendedName>
</protein>
<dbReference type="InterPro" id="IPR036188">
    <property type="entry name" value="FAD/NAD-bd_sf"/>
</dbReference>
<evidence type="ECO:0000259" key="6">
    <source>
        <dbReference type="Pfam" id="PF07992"/>
    </source>
</evidence>
<dbReference type="GO" id="GO:0050660">
    <property type="term" value="F:flavin adenine dinucleotide binding"/>
    <property type="evidence" value="ECO:0007669"/>
    <property type="project" value="UniProtKB-UniRule"/>
</dbReference>
<dbReference type="Proteomes" id="UP000009286">
    <property type="component" value="Chromosome"/>
</dbReference>
<dbReference type="InterPro" id="IPR050097">
    <property type="entry name" value="Ferredoxin-NADP_redctase_2"/>
</dbReference>
<accession>G2KR55</accession>
<dbReference type="EMBL" id="CP002382">
    <property type="protein sequence ID" value="AEP08707.1"/>
    <property type="molecule type" value="Genomic_DNA"/>
</dbReference>
<dbReference type="PRINTS" id="PR00368">
    <property type="entry name" value="FADPNR"/>
</dbReference>
<dbReference type="KEGG" id="mai:MICA_362"/>
<feature type="domain" description="FAD/NAD(P)-binding" evidence="6">
    <location>
        <begin position="9"/>
        <end position="296"/>
    </location>
</feature>
<dbReference type="SUPFAM" id="SSF51905">
    <property type="entry name" value="FAD/NAD(P)-binding domain"/>
    <property type="match status" value="1"/>
</dbReference>